<reference evidence="10 11" key="1">
    <citation type="journal article" date="2021" name="ISME Commun">
        <title>Automated analysis of genomic sequences facilitates high-throughput and comprehensive description of bacteria.</title>
        <authorList>
            <person name="Hitch T.C.A."/>
        </authorList>
    </citation>
    <scope>NUCLEOTIDE SEQUENCE [LARGE SCALE GENOMIC DNA]</scope>
    <source>
        <strain evidence="10 11">Sanger_02</strain>
    </source>
</reference>
<dbReference type="EMBL" id="JAOQJV010000001">
    <property type="protein sequence ID" value="MCU6698861.1"/>
    <property type="molecule type" value="Genomic_DNA"/>
</dbReference>
<evidence type="ECO:0000256" key="3">
    <source>
        <dbReference type="ARBA" id="ARBA00022597"/>
    </source>
</evidence>
<feature type="domain" description="ABC transporter" evidence="9">
    <location>
        <begin position="6"/>
        <end position="242"/>
    </location>
</feature>
<dbReference type="SUPFAM" id="SSF52540">
    <property type="entry name" value="P-loop containing nucleoside triphosphate hydrolases"/>
    <property type="match status" value="2"/>
</dbReference>
<dbReference type="InterPro" id="IPR003593">
    <property type="entry name" value="AAA+_ATPase"/>
</dbReference>
<feature type="domain" description="ABC transporter" evidence="9">
    <location>
        <begin position="253"/>
        <end position="496"/>
    </location>
</feature>
<dbReference type="PANTHER" id="PTHR43790">
    <property type="entry name" value="CARBOHYDRATE TRANSPORT ATP-BINDING PROTEIN MG119-RELATED"/>
    <property type="match status" value="1"/>
</dbReference>
<protein>
    <submittedName>
        <fullName evidence="10">Sugar ABC transporter ATP-binding protein</fullName>
    </submittedName>
</protein>
<dbReference type="InterPro" id="IPR017871">
    <property type="entry name" value="ABC_transporter-like_CS"/>
</dbReference>
<dbReference type="PROSITE" id="PS00211">
    <property type="entry name" value="ABC_TRANSPORTER_1"/>
    <property type="match status" value="1"/>
</dbReference>
<evidence type="ECO:0000256" key="1">
    <source>
        <dbReference type="ARBA" id="ARBA00022448"/>
    </source>
</evidence>
<dbReference type="InterPro" id="IPR027417">
    <property type="entry name" value="P-loop_NTPase"/>
</dbReference>
<keyword evidence="1" id="KW-0813">Transport</keyword>
<organism evidence="10 11">
    <name type="scientific">Dorea ammoniilytica</name>
    <dbReference type="NCBI Taxonomy" id="2981788"/>
    <lineage>
        <taxon>Bacteria</taxon>
        <taxon>Bacillati</taxon>
        <taxon>Bacillota</taxon>
        <taxon>Clostridia</taxon>
        <taxon>Lachnospirales</taxon>
        <taxon>Lachnospiraceae</taxon>
        <taxon>Dorea</taxon>
    </lineage>
</organism>
<evidence type="ECO:0000259" key="9">
    <source>
        <dbReference type="PROSITE" id="PS50893"/>
    </source>
</evidence>
<dbReference type="SMART" id="SM00382">
    <property type="entry name" value="AAA"/>
    <property type="match status" value="1"/>
</dbReference>
<keyword evidence="6 10" id="KW-0067">ATP-binding</keyword>
<dbReference type="Proteomes" id="UP001207605">
    <property type="component" value="Unassembled WGS sequence"/>
</dbReference>
<evidence type="ECO:0000256" key="4">
    <source>
        <dbReference type="ARBA" id="ARBA00022737"/>
    </source>
</evidence>
<evidence type="ECO:0000256" key="8">
    <source>
        <dbReference type="ARBA" id="ARBA00023136"/>
    </source>
</evidence>
<keyword evidence="8" id="KW-0472">Membrane</keyword>
<dbReference type="InterPro" id="IPR003439">
    <property type="entry name" value="ABC_transporter-like_ATP-bd"/>
</dbReference>
<dbReference type="Pfam" id="PF00005">
    <property type="entry name" value="ABC_tran"/>
    <property type="match status" value="2"/>
</dbReference>
<evidence type="ECO:0000313" key="10">
    <source>
        <dbReference type="EMBL" id="MCU6698861.1"/>
    </source>
</evidence>
<dbReference type="RefSeq" id="WP_262580654.1">
    <property type="nucleotide sequence ID" value="NZ_JAOQJV010000001.1"/>
</dbReference>
<keyword evidence="4" id="KW-0677">Repeat</keyword>
<sequence>MGEVFLKLENIKKSFGGVQALKGVDLEIRKGEILALAGQNGCGKSTLIKVISGVHEQTSGDYYLEGKKVEKLTPIDAIRAGVQVIYQDFAVFPNLTVAENIAMNNSLMTGTKVMNWKKARELAIEAMEQVGAHMDPDILVERLTVANKQMVAICRAIINDAKFLILDEPTTALTKKEVENLFKIIRRLKEKGIAIMIVNHKLDEIYEIADRLTIIRNGEYISSGDIKEYDRARFIHDITGRDIVESVYVPEKSDGTEILKVENISREGAFENVSFSLEKGDVLGITGLLGSGRGELGDALFGLAPATSGKIILNGKEIEIHNIEDAIKNKIAYVPEDRLTQGLFLDRSIQDNMVAASIGKYFHGGKLDHKKIAEDTTDWIGNLSVKIGKQTDAIRTLSGGNAQKVVIAKWLNTDPELIVLNGPTVGVDIGSKSEIFEILHKLAKEGVGVIVISDDLSELVQNCNKILVMRNGKAVAHIDEEISENELYKLFSEGGES</sequence>
<dbReference type="PANTHER" id="PTHR43790:SF1">
    <property type="entry name" value="XYLOSE IMPORT ATP-BINDING PROTEIN XYLG"/>
    <property type="match status" value="1"/>
</dbReference>
<dbReference type="InterPro" id="IPR050107">
    <property type="entry name" value="ABC_carbohydrate_import_ATPase"/>
</dbReference>
<keyword evidence="3" id="KW-0762">Sugar transport</keyword>
<evidence type="ECO:0000313" key="11">
    <source>
        <dbReference type="Proteomes" id="UP001207605"/>
    </source>
</evidence>
<dbReference type="PROSITE" id="PS50893">
    <property type="entry name" value="ABC_TRANSPORTER_2"/>
    <property type="match status" value="2"/>
</dbReference>
<dbReference type="Gene3D" id="3.40.50.300">
    <property type="entry name" value="P-loop containing nucleotide triphosphate hydrolases"/>
    <property type="match status" value="2"/>
</dbReference>
<keyword evidence="2" id="KW-1003">Cell membrane</keyword>
<comment type="caution">
    <text evidence="10">The sequence shown here is derived from an EMBL/GenBank/DDBJ whole genome shotgun (WGS) entry which is preliminary data.</text>
</comment>
<name>A0ABT2S2Q9_9FIRM</name>
<keyword evidence="5" id="KW-0547">Nucleotide-binding</keyword>
<evidence type="ECO:0000256" key="6">
    <source>
        <dbReference type="ARBA" id="ARBA00022840"/>
    </source>
</evidence>
<proteinExistence type="predicted"/>
<dbReference type="GO" id="GO:0005524">
    <property type="term" value="F:ATP binding"/>
    <property type="evidence" value="ECO:0007669"/>
    <property type="project" value="UniProtKB-KW"/>
</dbReference>
<dbReference type="CDD" id="cd03216">
    <property type="entry name" value="ABC_Carb_Monos_I"/>
    <property type="match status" value="1"/>
</dbReference>
<evidence type="ECO:0000256" key="7">
    <source>
        <dbReference type="ARBA" id="ARBA00022967"/>
    </source>
</evidence>
<gene>
    <name evidence="10" type="ORF">OCV65_01205</name>
</gene>
<keyword evidence="7" id="KW-1278">Translocase</keyword>
<evidence type="ECO:0000256" key="5">
    <source>
        <dbReference type="ARBA" id="ARBA00022741"/>
    </source>
</evidence>
<dbReference type="CDD" id="cd03215">
    <property type="entry name" value="ABC_Carb_Monos_II"/>
    <property type="match status" value="1"/>
</dbReference>
<accession>A0ABT2S2Q9</accession>
<evidence type="ECO:0000256" key="2">
    <source>
        <dbReference type="ARBA" id="ARBA00022475"/>
    </source>
</evidence>
<keyword evidence="11" id="KW-1185">Reference proteome</keyword>